<reference evidence="1 2" key="1">
    <citation type="journal article" date="2021" name="BMC Biol.">
        <title>Horizontally acquired antibacterial genes associated with adaptive radiation of ladybird beetles.</title>
        <authorList>
            <person name="Li H.S."/>
            <person name="Tang X.F."/>
            <person name="Huang Y.H."/>
            <person name="Xu Z.Y."/>
            <person name="Chen M.L."/>
            <person name="Du X.Y."/>
            <person name="Qiu B.Y."/>
            <person name="Chen P.T."/>
            <person name="Zhang W."/>
            <person name="Slipinski A."/>
            <person name="Escalona H.E."/>
            <person name="Waterhouse R.M."/>
            <person name="Zwick A."/>
            <person name="Pang H."/>
        </authorList>
    </citation>
    <scope>NUCLEOTIDE SEQUENCE [LARGE SCALE GENOMIC DNA]</scope>
    <source>
        <strain evidence="1">SYSU2018</strain>
    </source>
</reference>
<dbReference type="EMBL" id="JABFTP020000185">
    <property type="protein sequence ID" value="KAL3287446.1"/>
    <property type="molecule type" value="Genomic_DNA"/>
</dbReference>
<protein>
    <submittedName>
        <fullName evidence="1">Uncharacterized protein</fullName>
    </submittedName>
</protein>
<dbReference type="AlphaFoldDB" id="A0ABD2P902"/>
<accession>A0ABD2P902</accession>
<organism evidence="1 2">
    <name type="scientific">Cryptolaemus montrouzieri</name>
    <dbReference type="NCBI Taxonomy" id="559131"/>
    <lineage>
        <taxon>Eukaryota</taxon>
        <taxon>Metazoa</taxon>
        <taxon>Ecdysozoa</taxon>
        <taxon>Arthropoda</taxon>
        <taxon>Hexapoda</taxon>
        <taxon>Insecta</taxon>
        <taxon>Pterygota</taxon>
        <taxon>Neoptera</taxon>
        <taxon>Endopterygota</taxon>
        <taxon>Coleoptera</taxon>
        <taxon>Polyphaga</taxon>
        <taxon>Cucujiformia</taxon>
        <taxon>Coccinelloidea</taxon>
        <taxon>Coccinellidae</taxon>
        <taxon>Scymninae</taxon>
        <taxon>Scymnini</taxon>
        <taxon>Cryptolaemus</taxon>
    </lineage>
</organism>
<sequence>MDNLLQNEAETTNIRGKLGELKRKVETKLAEKRAKKIEGSCSMKHNSTQTDSVTEEIIHSLMLRISDGKETEIIQQRQTRKPQTQRVYETGAKRKQNMNTGQDNMHQILNLEKKQASRDVFAHSQVSSAINQVQRSLRNGKHVTPEYISISPRQTKSRLAKKLHEGKNESENHDFASSKTNYSYYRTRVITKSEYKHLTDPQTTNFRCLAYHRRPNIAYKSLS</sequence>
<comment type="caution">
    <text evidence="1">The sequence shown here is derived from an EMBL/GenBank/DDBJ whole genome shotgun (WGS) entry which is preliminary data.</text>
</comment>
<evidence type="ECO:0000313" key="1">
    <source>
        <dbReference type="EMBL" id="KAL3287446.1"/>
    </source>
</evidence>
<evidence type="ECO:0000313" key="2">
    <source>
        <dbReference type="Proteomes" id="UP001516400"/>
    </source>
</evidence>
<gene>
    <name evidence="1" type="ORF">HHI36_001917</name>
</gene>
<name>A0ABD2P902_9CUCU</name>
<proteinExistence type="predicted"/>
<keyword evidence="2" id="KW-1185">Reference proteome</keyword>
<dbReference type="Proteomes" id="UP001516400">
    <property type="component" value="Unassembled WGS sequence"/>
</dbReference>